<evidence type="ECO:0000313" key="2">
    <source>
        <dbReference type="EMBL" id="KMP00536.1"/>
    </source>
</evidence>
<proteinExistence type="predicted"/>
<organism evidence="2 3">
    <name type="scientific">Coccidioides immitis RMSCC 2394</name>
    <dbReference type="NCBI Taxonomy" id="404692"/>
    <lineage>
        <taxon>Eukaryota</taxon>
        <taxon>Fungi</taxon>
        <taxon>Dikarya</taxon>
        <taxon>Ascomycota</taxon>
        <taxon>Pezizomycotina</taxon>
        <taxon>Eurotiomycetes</taxon>
        <taxon>Eurotiomycetidae</taxon>
        <taxon>Onygenales</taxon>
        <taxon>Onygenaceae</taxon>
        <taxon>Coccidioides</taxon>
    </lineage>
</organism>
<protein>
    <submittedName>
        <fullName evidence="2">Uncharacterized protein</fullName>
    </submittedName>
</protein>
<dbReference type="Proteomes" id="UP000054565">
    <property type="component" value="Unassembled WGS sequence"/>
</dbReference>
<feature type="region of interest" description="Disordered" evidence="1">
    <location>
        <begin position="219"/>
        <end position="278"/>
    </location>
</feature>
<dbReference type="EMBL" id="DS028093">
    <property type="protein sequence ID" value="KMP00536.1"/>
    <property type="molecule type" value="Genomic_DNA"/>
</dbReference>
<name>A0A0J6XWI7_COCIT</name>
<sequence length="523" mass="59668">MPTSSFLRWEQFILQVLENHVNSSPRYLPPGPFCSMDYPTRLRQCGRGSQLYHCAITPENPGPAYTIEAMLWDYSGRLMLCNATFVVPSREPTSSIYDFCAERLGDSVYMVRRALQPSNSSLEMPRVPSSDYESKVKCSRSDVDILFDIEYFKKKTDDFGRDESQYDLGLFAVRPLDKNATAPHDAYPGNLTEDAELSKLLKPEPFDWSDCDDEVLRTDNPGHIPCNGREITGNKDRSSEETPGQSMKSAGNATLEESCLESVTRSTTTKSDPGSSVLPQADIIRSEPLIVETTKRYDIETESNDSQEGPRCADADGNFPFTHCLIDHECLQDLLSIAHFEKSWQGWWMDNRPHVHHFNWLGEPISERSFTPPEVSLFVILTPPKPWLNSTSRVGTILRQAMKFVDPVLYDGEWGDLARYRGHDLLRAITGRVFQFYTAEGAWLQDKYGWDDRVPCYDPADPIMYLAEPWLPVNGWMATLFCPTRHEYVSESSRHMDATKWMRRRFPRPSQRSPLSGCVMMEG</sequence>
<evidence type="ECO:0000256" key="1">
    <source>
        <dbReference type="SAM" id="MobiDB-lite"/>
    </source>
</evidence>
<evidence type="ECO:0000313" key="3">
    <source>
        <dbReference type="Proteomes" id="UP000054565"/>
    </source>
</evidence>
<dbReference type="AlphaFoldDB" id="A0A0J6XWI7"/>
<reference evidence="3" key="1">
    <citation type="journal article" date="2010" name="Genome Res.">
        <title>Population genomic sequencing of Coccidioides fungi reveals recent hybridization and transposon control.</title>
        <authorList>
            <person name="Neafsey D.E."/>
            <person name="Barker B.M."/>
            <person name="Sharpton T.J."/>
            <person name="Stajich J.E."/>
            <person name="Park D.J."/>
            <person name="Whiston E."/>
            <person name="Hung C.-Y."/>
            <person name="McMahan C."/>
            <person name="White J."/>
            <person name="Sykes S."/>
            <person name="Heiman D."/>
            <person name="Young S."/>
            <person name="Zeng Q."/>
            <person name="Abouelleil A."/>
            <person name="Aftuck L."/>
            <person name="Bessette D."/>
            <person name="Brown A."/>
            <person name="FitzGerald M."/>
            <person name="Lui A."/>
            <person name="Macdonald J.P."/>
            <person name="Priest M."/>
            <person name="Orbach M.J."/>
            <person name="Galgiani J.N."/>
            <person name="Kirkland T.N."/>
            <person name="Cole G.T."/>
            <person name="Birren B.W."/>
            <person name="Henn M.R."/>
            <person name="Taylor J.W."/>
            <person name="Rounsley S.D."/>
        </authorList>
    </citation>
    <scope>NUCLEOTIDE SEQUENCE [LARGE SCALE GENOMIC DNA]</scope>
    <source>
        <strain evidence="3">RMSCC 2394</strain>
    </source>
</reference>
<feature type="compositionally biased region" description="Polar residues" evidence="1">
    <location>
        <begin position="261"/>
        <end position="278"/>
    </location>
</feature>
<dbReference type="OrthoDB" id="5421702at2759"/>
<feature type="compositionally biased region" description="Polar residues" evidence="1">
    <location>
        <begin position="241"/>
        <end position="252"/>
    </location>
</feature>
<gene>
    <name evidence="2" type="ORF">CIRG_00678</name>
</gene>
<accession>A0A0J6XWI7</accession>